<organism evidence="1 2">
    <name type="scientific">Heterorhabditis bacteriophora</name>
    <name type="common">Entomopathogenic nematode worm</name>
    <dbReference type="NCBI Taxonomy" id="37862"/>
    <lineage>
        <taxon>Eukaryota</taxon>
        <taxon>Metazoa</taxon>
        <taxon>Ecdysozoa</taxon>
        <taxon>Nematoda</taxon>
        <taxon>Chromadorea</taxon>
        <taxon>Rhabditida</taxon>
        <taxon>Rhabditina</taxon>
        <taxon>Rhabditomorpha</taxon>
        <taxon>Strongyloidea</taxon>
        <taxon>Heterorhabditidae</taxon>
        <taxon>Heterorhabditis</taxon>
    </lineage>
</organism>
<keyword evidence="1" id="KW-1185">Reference proteome</keyword>
<evidence type="ECO:0000313" key="1">
    <source>
        <dbReference type="Proteomes" id="UP000095283"/>
    </source>
</evidence>
<sequence>MNTCSEDISDHGEIFDLEWCRRQRWPSQNQVAMIAERERGHARRGIRHCRNYRDMYSTVPLDRFVQIPEARHTQDNIISWTPDGQRLIAFHTNLRVVHIYKYLGVERAKSSTIDTICKVI</sequence>
<dbReference type="AlphaFoldDB" id="A0A1I7WGG2"/>
<evidence type="ECO:0000313" key="2">
    <source>
        <dbReference type="WBParaSite" id="Hba_04020"/>
    </source>
</evidence>
<dbReference type="WBParaSite" id="Hba_04020">
    <property type="protein sequence ID" value="Hba_04020"/>
    <property type="gene ID" value="Hba_04020"/>
</dbReference>
<dbReference type="Proteomes" id="UP000095283">
    <property type="component" value="Unplaced"/>
</dbReference>
<proteinExistence type="predicted"/>
<accession>A0A1I7WGG2</accession>
<name>A0A1I7WGG2_HETBA</name>
<protein>
    <submittedName>
        <fullName evidence="2">ANAPC4_WD40 domain-containing protein</fullName>
    </submittedName>
</protein>
<reference evidence="2" key="1">
    <citation type="submission" date="2016-11" db="UniProtKB">
        <authorList>
            <consortium name="WormBaseParasite"/>
        </authorList>
    </citation>
    <scope>IDENTIFICATION</scope>
</reference>